<dbReference type="EC" id="3.6.1.10" evidence="3 12"/>
<evidence type="ECO:0000256" key="3">
    <source>
        <dbReference type="ARBA" id="ARBA00012459"/>
    </source>
</evidence>
<evidence type="ECO:0000256" key="10">
    <source>
        <dbReference type="ARBA" id="ARBA00023136"/>
    </source>
</evidence>
<keyword evidence="9" id="KW-1133">Transmembrane helix</keyword>
<dbReference type="GO" id="GO:0000298">
    <property type="term" value="F:endopolyphosphatase activity"/>
    <property type="evidence" value="ECO:0007669"/>
    <property type="project" value="UniProtKB-EC"/>
</dbReference>
<feature type="region of interest" description="Disordered" evidence="13">
    <location>
        <begin position="625"/>
        <end position="678"/>
    </location>
</feature>
<evidence type="ECO:0000256" key="7">
    <source>
        <dbReference type="ARBA" id="ARBA00022801"/>
    </source>
</evidence>
<comment type="subcellular location">
    <subcellularLocation>
        <location evidence="1">Vacuole membrane</location>
        <topology evidence="1">Single-pass type II membrane protein</topology>
    </subcellularLocation>
</comment>
<feature type="region of interest" description="Disordered" evidence="13">
    <location>
        <begin position="468"/>
        <end position="487"/>
    </location>
</feature>
<keyword evidence="5 12" id="KW-0926">Vacuole</keyword>
<dbReference type="EMBL" id="FJOG01000017">
    <property type="protein sequence ID" value="CZR61164.1"/>
    <property type="molecule type" value="Genomic_DNA"/>
</dbReference>
<reference evidence="16 17" key="1">
    <citation type="submission" date="2016-03" db="EMBL/GenBank/DDBJ databases">
        <authorList>
            <person name="Ploux O."/>
        </authorList>
    </citation>
    <scope>NUCLEOTIDE SEQUENCE [LARGE SCALE GENOMIC DNA]</scope>
    <source>
        <strain evidence="16 17">UAMH 11012</strain>
    </source>
</reference>
<feature type="region of interest" description="Disordered" evidence="13">
    <location>
        <begin position="381"/>
        <end position="414"/>
    </location>
</feature>
<comment type="similarity">
    <text evidence="2">Belongs to the endopolyphosphatase PPN1 family.</text>
</comment>
<dbReference type="Pfam" id="PF00149">
    <property type="entry name" value="Metallophos"/>
    <property type="match status" value="1"/>
</dbReference>
<feature type="compositionally biased region" description="Basic residues" evidence="13">
    <location>
        <begin position="666"/>
        <end position="677"/>
    </location>
</feature>
<dbReference type="AlphaFoldDB" id="A0A1L7X821"/>
<evidence type="ECO:0000256" key="12">
    <source>
        <dbReference type="PIRNR" id="PIRNR027093"/>
    </source>
</evidence>
<keyword evidence="6" id="KW-0812">Transmembrane</keyword>
<evidence type="ECO:0000313" key="17">
    <source>
        <dbReference type="Proteomes" id="UP000184330"/>
    </source>
</evidence>
<protein>
    <recommendedName>
        <fullName evidence="4 12">Endopolyphosphatase</fullName>
        <ecNumber evidence="3 12">3.6.1.10</ecNumber>
    </recommendedName>
</protein>
<evidence type="ECO:0000256" key="8">
    <source>
        <dbReference type="ARBA" id="ARBA00022968"/>
    </source>
</evidence>
<evidence type="ECO:0000259" key="15">
    <source>
        <dbReference type="Pfam" id="PF00149"/>
    </source>
</evidence>
<feature type="domain" description="Calcineurin-like phosphoesterase" evidence="15">
    <location>
        <begin position="49"/>
        <end position="309"/>
    </location>
</feature>
<keyword evidence="7 12" id="KW-0378">Hydrolase</keyword>
<evidence type="ECO:0000256" key="2">
    <source>
        <dbReference type="ARBA" id="ARBA00010399"/>
    </source>
</evidence>
<dbReference type="GO" id="GO:0004309">
    <property type="term" value="F:exopolyphosphatase activity"/>
    <property type="evidence" value="ECO:0007669"/>
    <property type="project" value="TreeGrafter"/>
</dbReference>
<feature type="compositionally biased region" description="Basic residues" evidence="13">
    <location>
        <begin position="500"/>
        <end position="514"/>
    </location>
</feature>
<evidence type="ECO:0000256" key="11">
    <source>
        <dbReference type="ARBA" id="ARBA00023180"/>
    </source>
</evidence>
<dbReference type="PANTHER" id="PTHR10340:SF55">
    <property type="entry name" value="ENDOPOLYPHOSPHATASE"/>
    <property type="match status" value="1"/>
</dbReference>
<dbReference type="GO" id="GO:0000324">
    <property type="term" value="C:fungal-type vacuole"/>
    <property type="evidence" value="ECO:0007669"/>
    <property type="project" value="TreeGrafter"/>
</dbReference>
<proteinExistence type="inferred from homology"/>
<dbReference type="InterPro" id="IPR029052">
    <property type="entry name" value="Metallo-depent_PP-like"/>
</dbReference>
<dbReference type="FunFam" id="3.60.21.10:FF:000082">
    <property type="entry name" value="Endopolyphosphatase"/>
    <property type="match status" value="1"/>
</dbReference>
<keyword evidence="8" id="KW-0735">Signal-anchor</keyword>
<dbReference type="Gene3D" id="3.60.21.10">
    <property type="match status" value="1"/>
</dbReference>
<feature type="signal peptide" evidence="14">
    <location>
        <begin position="1"/>
        <end position="18"/>
    </location>
</feature>
<evidence type="ECO:0000256" key="13">
    <source>
        <dbReference type="SAM" id="MobiDB-lite"/>
    </source>
</evidence>
<feature type="chain" id="PRO_5009875239" description="Endopolyphosphatase" evidence="14">
    <location>
        <begin position="19"/>
        <end position="715"/>
    </location>
</feature>
<feature type="compositionally biased region" description="Basic residues" evidence="13">
    <location>
        <begin position="393"/>
        <end position="402"/>
    </location>
</feature>
<evidence type="ECO:0000256" key="9">
    <source>
        <dbReference type="ARBA" id="ARBA00022989"/>
    </source>
</evidence>
<organism evidence="16 17">
    <name type="scientific">Phialocephala subalpina</name>
    <dbReference type="NCBI Taxonomy" id="576137"/>
    <lineage>
        <taxon>Eukaryota</taxon>
        <taxon>Fungi</taxon>
        <taxon>Dikarya</taxon>
        <taxon>Ascomycota</taxon>
        <taxon>Pezizomycotina</taxon>
        <taxon>Leotiomycetes</taxon>
        <taxon>Helotiales</taxon>
        <taxon>Mollisiaceae</taxon>
        <taxon>Phialocephala</taxon>
        <taxon>Phialocephala fortinii species complex</taxon>
    </lineage>
</organism>
<feature type="compositionally biased region" description="Basic residues" evidence="13">
    <location>
        <begin position="577"/>
        <end position="586"/>
    </location>
</feature>
<evidence type="ECO:0000256" key="14">
    <source>
        <dbReference type="SAM" id="SignalP"/>
    </source>
</evidence>
<evidence type="ECO:0000256" key="6">
    <source>
        <dbReference type="ARBA" id="ARBA00022692"/>
    </source>
</evidence>
<feature type="compositionally biased region" description="Acidic residues" evidence="13">
    <location>
        <begin position="641"/>
        <end position="660"/>
    </location>
</feature>
<comment type="catalytic activity">
    <reaction evidence="12">
        <text>[phosphate](n+1) + n H2O = (n+1) phosphate + n H(+)</text>
        <dbReference type="Rhea" id="RHEA:22452"/>
        <dbReference type="Rhea" id="RHEA-COMP:14280"/>
        <dbReference type="ChEBI" id="CHEBI:15377"/>
        <dbReference type="ChEBI" id="CHEBI:15378"/>
        <dbReference type="ChEBI" id="CHEBI:16838"/>
        <dbReference type="ChEBI" id="CHEBI:43474"/>
        <dbReference type="EC" id="3.6.1.10"/>
    </reaction>
</comment>
<dbReference type="PIRSF" id="PIRSF027093">
    <property type="entry name" value="EndopolyPtase_N1"/>
    <property type="match status" value="1"/>
</dbReference>
<accession>A0A1L7X821</accession>
<feature type="region of interest" description="Disordered" evidence="13">
    <location>
        <begin position="556"/>
        <end position="595"/>
    </location>
</feature>
<evidence type="ECO:0000256" key="5">
    <source>
        <dbReference type="ARBA" id="ARBA00022554"/>
    </source>
</evidence>
<dbReference type="SUPFAM" id="SSF56300">
    <property type="entry name" value="Metallo-dependent phosphatases"/>
    <property type="match status" value="1"/>
</dbReference>
<keyword evidence="14" id="KW-0732">Signal</keyword>
<dbReference type="GO" id="GO:0008081">
    <property type="term" value="F:phosphoric diester hydrolase activity"/>
    <property type="evidence" value="ECO:0007669"/>
    <property type="project" value="TreeGrafter"/>
</dbReference>
<dbReference type="GO" id="GO:0006798">
    <property type="term" value="P:polyphosphate catabolic process"/>
    <property type="evidence" value="ECO:0007669"/>
    <property type="project" value="TreeGrafter"/>
</dbReference>
<keyword evidence="10 12" id="KW-0472">Membrane</keyword>
<keyword evidence="11" id="KW-0325">Glycoprotein</keyword>
<feature type="region of interest" description="Disordered" evidence="13">
    <location>
        <begin position="500"/>
        <end position="539"/>
    </location>
</feature>
<dbReference type="OrthoDB" id="348678at2759"/>
<name>A0A1L7X821_9HELO</name>
<dbReference type="GO" id="GO:0005774">
    <property type="term" value="C:vacuolar membrane"/>
    <property type="evidence" value="ECO:0007669"/>
    <property type="project" value="UniProtKB-SubCell"/>
</dbReference>
<dbReference type="InterPro" id="IPR012358">
    <property type="entry name" value="EndopolyPtase_N1"/>
</dbReference>
<dbReference type="STRING" id="576137.A0A1L7X821"/>
<keyword evidence="17" id="KW-1185">Reference proteome</keyword>
<comment type="function">
    <text evidence="12">Catalyzes the hydrolysis of inorganic polyphosphate (polyP) chains of many hundreds of phosphate residues into shorter lengths.</text>
</comment>
<dbReference type="InterPro" id="IPR004843">
    <property type="entry name" value="Calcineurin-like_PHP"/>
</dbReference>
<dbReference type="PANTHER" id="PTHR10340">
    <property type="entry name" value="SPHINGOMYELIN PHOSPHODIESTERASE"/>
    <property type="match status" value="1"/>
</dbReference>
<evidence type="ECO:0000256" key="4">
    <source>
        <dbReference type="ARBA" id="ARBA00014458"/>
    </source>
</evidence>
<dbReference type="Proteomes" id="UP000184330">
    <property type="component" value="Unassembled WGS sequence"/>
</dbReference>
<evidence type="ECO:0000256" key="1">
    <source>
        <dbReference type="ARBA" id="ARBA00004576"/>
    </source>
</evidence>
<evidence type="ECO:0000313" key="16">
    <source>
        <dbReference type="EMBL" id="CZR61164.1"/>
    </source>
</evidence>
<gene>
    <name evidence="16" type="ORF">PAC_11060</name>
</gene>
<sequence>MQLEALLFAACLLKISHGTPIDSQTVLQAPLEDLTVAHPQASSRTLHGRFLHVTDLHPDPWYKIHSSTEEEDACHRGKGLAGTYGAETSDCDTPYALVNATFKWIKENLRDQVDFVVWTGDSARHDSDEKIPRNQDEVLGTNRWVAEKFVETFADESGKQSSIPIVSTFGNNDILPHNILLSGPNKWLKSYTDIWSKFIPEEQRHGFERGGWYYVEVIPKKLAVFSLNTLYFFDHNAGVDGCALRSEPGYEHFEWLRIQLQFMRERGMKAILIGHVPPARTDSKQLWDETCWQKYTLWLQQYRDVVVSGLFGHMNIDHFLLQDTKHIDILSSEEEEVSENEVVRAFMGDELSIMSANDYLEELREFWSGLPNPSAAMKALDASENDTVDEMAKKKKKGKKSKKDKESKKALKKMGGPWGERFQVTLVSPSIVPNYFPTLRVIEYNMTGLDVKATWASVQNADLKQQVGWLDEEKNPSAEDTGSENLDDVSYDDAIEIAKKKKKGKKDKKKKKKPSNPDLIVPKAPSKSSPPGPGYSPQSLTLLGYTQYFANLTHINNDQPITPGDESEEVGSEKWHEGKHKGKHPKNKEPKPNPFQYQIEYDTFTDKIYKMEDLTVKSYIKLAHRIGQYKPKTGDRKDGTDAEQSEDDSDEERIESDDEMSPSGKNHNKKKHHRQHEKNKVWLRFIRRAFVNTLEDKELKSFQAIEPQESHDGEL</sequence>